<feature type="coiled-coil region" evidence="5">
    <location>
        <begin position="77"/>
        <end position="104"/>
    </location>
</feature>
<dbReference type="Pfam" id="PF07739">
    <property type="entry name" value="TipAS"/>
    <property type="match status" value="1"/>
</dbReference>
<dbReference type="InterPro" id="IPR047057">
    <property type="entry name" value="MerR_fam"/>
</dbReference>
<dbReference type="PROSITE" id="PS00552">
    <property type="entry name" value="HTH_MERR_1"/>
    <property type="match status" value="1"/>
</dbReference>
<dbReference type="EMBL" id="CP108253">
    <property type="protein sequence ID" value="WTU44068.1"/>
    <property type="molecule type" value="Genomic_DNA"/>
</dbReference>
<evidence type="ECO:0000256" key="1">
    <source>
        <dbReference type="ARBA" id="ARBA00023015"/>
    </source>
</evidence>
<evidence type="ECO:0000256" key="5">
    <source>
        <dbReference type="SAM" id="Coils"/>
    </source>
</evidence>
<dbReference type="InterPro" id="IPR000551">
    <property type="entry name" value="MerR-type_HTH_dom"/>
</dbReference>
<feature type="domain" description="HTH merR-type" evidence="6">
    <location>
        <begin position="1"/>
        <end position="71"/>
    </location>
</feature>
<keyword evidence="1" id="KW-0805">Transcription regulation</keyword>
<dbReference type="CDD" id="cd01106">
    <property type="entry name" value="HTH_TipAL-Mta"/>
    <property type="match status" value="1"/>
</dbReference>
<dbReference type="InterPro" id="IPR036244">
    <property type="entry name" value="TipA-like_antibiotic-bd"/>
</dbReference>
<dbReference type="GO" id="GO:0003700">
    <property type="term" value="F:DNA-binding transcription factor activity"/>
    <property type="evidence" value="ECO:0007669"/>
    <property type="project" value="InterPro"/>
</dbReference>
<dbReference type="InterPro" id="IPR009061">
    <property type="entry name" value="DNA-bd_dom_put_sf"/>
</dbReference>
<evidence type="ECO:0000313" key="7">
    <source>
        <dbReference type="EMBL" id="WTU44068.1"/>
    </source>
</evidence>
<dbReference type="SMART" id="SM00422">
    <property type="entry name" value="HTH_MERR"/>
    <property type="match status" value="1"/>
</dbReference>
<evidence type="ECO:0000256" key="3">
    <source>
        <dbReference type="ARBA" id="ARBA00023159"/>
    </source>
</evidence>
<dbReference type="SUPFAM" id="SSF89082">
    <property type="entry name" value="Antibiotic binding domain of TipA-like multidrug resistance regulators"/>
    <property type="match status" value="1"/>
</dbReference>
<organism evidence="7">
    <name type="scientific">Streptomyces sp. NBC_00060</name>
    <dbReference type="NCBI Taxonomy" id="2975636"/>
    <lineage>
        <taxon>Bacteria</taxon>
        <taxon>Bacillati</taxon>
        <taxon>Actinomycetota</taxon>
        <taxon>Actinomycetes</taxon>
        <taxon>Kitasatosporales</taxon>
        <taxon>Streptomycetaceae</taxon>
        <taxon>Streptomyces</taxon>
    </lineage>
</organism>
<reference evidence="7" key="1">
    <citation type="submission" date="2022-10" db="EMBL/GenBank/DDBJ databases">
        <title>The complete genomes of actinobacterial strains from the NBC collection.</title>
        <authorList>
            <person name="Joergensen T.S."/>
            <person name="Alvarez Arevalo M."/>
            <person name="Sterndorff E.B."/>
            <person name="Faurdal D."/>
            <person name="Vuksanovic O."/>
            <person name="Mourched A.-S."/>
            <person name="Charusanti P."/>
            <person name="Shaw S."/>
            <person name="Blin K."/>
            <person name="Weber T."/>
        </authorList>
    </citation>
    <scope>NUCLEOTIDE SEQUENCE</scope>
    <source>
        <strain evidence="7">NBC_00060</strain>
    </source>
</reference>
<evidence type="ECO:0000259" key="6">
    <source>
        <dbReference type="PROSITE" id="PS50937"/>
    </source>
</evidence>
<dbReference type="Gene3D" id="1.10.1660.10">
    <property type="match status" value="1"/>
</dbReference>
<keyword evidence="5" id="KW-0175">Coiled coil</keyword>
<dbReference type="PROSITE" id="PS50937">
    <property type="entry name" value="HTH_MERR_2"/>
    <property type="match status" value="1"/>
</dbReference>
<dbReference type="Gene3D" id="1.10.490.50">
    <property type="entry name" value="Antibiotic binding domain of TipA-like multidrug resistance regulators"/>
    <property type="match status" value="1"/>
</dbReference>
<keyword evidence="4" id="KW-0804">Transcription</keyword>
<dbReference type="PRINTS" id="PR00040">
    <property type="entry name" value="HTHMERR"/>
</dbReference>
<evidence type="ECO:0000256" key="4">
    <source>
        <dbReference type="ARBA" id="ARBA00023163"/>
    </source>
</evidence>
<dbReference type="Pfam" id="PF13411">
    <property type="entry name" value="MerR_1"/>
    <property type="match status" value="1"/>
</dbReference>
<keyword evidence="3" id="KW-0010">Activator</keyword>
<dbReference type="PANTHER" id="PTHR30204:SF90">
    <property type="entry name" value="HTH-TYPE TRANSCRIPTIONAL ACTIVATOR MTA"/>
    <property type="match status" value="1"/>
</dbReference>
<proteinExistence type="predicted"/>
<accession>A0AAU2H9W9</accession>
<dbReference type="GO" id="GO:0003677">
    <property type="term" value="F:DNA binding"/>
    <property type="evidence" value="ECO:0007669"/>
    <property type="project" value="UniProtKB-KW"/>
</dbReference>
<dbReference type="AlphaFoldDB" id="A0AAU2H9W9"/>
<dbReference type="InterPro" id="IPR012925">
    <property type="entry name" value="TipAS_dom"/>
</dbReference>
<name>A0AAU2H9W9_9ACTN</name>
<evidence type="ECO:0000256" key="2">
    <source>
        <dbReference type="ARBA" id="ARBA00023125"/>
    </source>
</evidence>
<protein>
    <submittedName>
        <fullName evidence="7">MerR family transcriptional regulator</fullName>
    </submittedName>
</protein>
<sequence length="269" mass="29911">MSYSVGQVSGFAGITVRTLHHYDTAGLLTPSERSPAGYRLYSDTDLARLQQILFYRELGFSLDEIGTILEDPEANALDQLRARHRRLSEQIGKLQRMMEVAERAMAVQETGVRLTPQERFEVFGEVAFDLSYATEAQLRWQDSEGYRQSMASAAAHTKDDWARIMAEAAAWREDLLKAFDGREPADGETVMDLAEEHRAHIGRWFTPCPPETHRRIGDDFAGDPRAFALVVPPSQQRPGLAAYLRTAIEANAARHAGSAGSTEATEGQS</sequence>
<dbReference type="SUPFAM" id="SSF46955">
    <property type="entry name" value="Putative DNA-binding domain"/>
    <property type="match status" value="1"/>
</dbReference>
<gene>
    <name evidence="7" type="ORF">OHV25_33060</name>
</gene>
<dbReference type="PANTHER" id="PTHR30204">
    <property type="entry name" value="REDOX-CYCLING DRUG-SENSING TRANSCRIPTIONAL ACTIVATOR SOXR"/>
    <property type="match status" value="1"/>
</dbReference>
<keyword evidence="2" id="KW-0238">DNA-binding</keyword>